<evidence type="ECO:0000313" key="2">
    <source>
        <dbReference type="EMBL" id="KAL3518640.1"/>
    </source>
</evidence>
<keyword evidence="3" id="KW-1185">Reference proteome</keyword>
<accession>A0ABD2ZK76</accession>
<proteinExistence type="predicted"/>
<protein>
    <recommendedName>
        <fullName evidence="1">Reverse transcriptase/retrotransposon-derived protein RNase H-like domain-containing protein</fullName>
    </recommendedName>
</protein>
<sequence>MSNTHALTLPNFSKPFVVKTNTSYSGIGALPIQDKRPIAYLGKSLNQRNLGLSIYEKELLALMTTVQKLRHYLEGALFHHKDISLEFKTFVGAENKKPNAIKMAYQTAWNKL</sequence>
<evidence type="ECO:0000313" key="3">
    <source>
        <dbReference type="Proteomes" id="UP001630127"/>
    </source>
</evidence>
<dbReference type="PANTHER" id="PTHR34072">
    <property type="entry name" value="ENZYMATIC POLYPROTEIN-RELATED"/>
    <property type="match status" value="1"/>
</dbReference>
<feature type="domain" description="Reverse transcriptase/retrotransposon-derived protein RNase H-like" evidence="1">
    <location>
        <begin position="2"/>
        <end position="78"/>
    </location>
</feature>
<dbReference type="SUPFAM" id="SSF56672">
    <property type="entry name" value="DNA/RNA polymerases"/>
    <property type="match status" value="1"/>
</dbReference>
<dbReference type="InterPro" id="IPR043502">
    <property type="entry name" value="DNA/RNA_pol_sf"/>
</dbReference>
<name>A0ABD2ZK76_9GENT</name>
<dbReference type="Proteomes" id="UP001630127">
    <property type="component" value="Unassembled WGS sequence"/>
</dbReference>
<reference evidence="2 3" key="1">
    <citation type="submission" date="2024-11" db="EMBL/GenBank/DDBJ databases">
        <title>A near-complete genome assembly of Cinchona calisaya.</title>
        <authorList>
            <person name="Lian D.C."/>
            <person name="Zhao X.W."/>
            <person name="Wei L."/>
        </authorList>
    </citation>
    <scope>NUCLEOTIDE SEQUENCE [LARGE SCALE GENOMIC DNA]</scope>
    <source>
        <tissue evidence="2">Nenye</tissue>
    </source>
</reference>
<gene>
    <name evidence="2" type="ORF">ACH5RR_021229</name>
</gene>
<dbReference type="PANTHER" id="PTHR34072:SF55">
    <property type="entry name" value="DNA_RNA POLYMERASES SUPERFAMILY PROTEIN"/>
    <property type="match status" value="1"/>
</dbReference>
<organism evidence="2 3">
    <name type="scientific">Cinchona calisaya</name>
    <dbReference type="NCBI Taxonomy" id="153742"/>
    <lineage>
        <taxon>Eukaryota</taxon>
        <taxon>Viridiplantae</taxon>
        <taxon>Streptophyta</taxon>
        <taxon>Embryophyta</taxon>
        <taxon>Tracheophyta</taxon>
        <taxon>Spermatophyta</taxon>
        <taxon>Magnoliopsida</taxon>
        <taxon>eudicotyledons</taxon>
        <taxon>Gunneridae</taxon>
        <taxon>Pentapetalae</taxon>
        <taxon>asterids</taxon>
        <taxon>lamiids</taxon>
        <taxon>Gentianales</taxon>
        <taxon>Rubiaceae</taxon>
        <taxon>Cinchonoideae</taxon>
        <taxon>Cinchoneae</taxon>
        <taxon>Cinchona</taxon>
    </lineage>
</organism>
<dbReference type="EMBL" id="JBJUIK010000009">
    <property type="protein sequence ID" value="KAL3518640.1"/>
    <property type="molecule type" value="Genomic_DNA"/>
</dbReference>
<comment type="caution">
    <text evidence="2">The sequence shown here is derived from an EMBL/GenBank/DDBJ whole genome shotgun (WGS) entry which is preliminary data.</text>
</comment>
<dbReference type="Pfam" id="PF17919">
    <property type="entry name" value="RT_RNaseH_2"/>
    <property type="match status" value="1"/>
</dbReference>
<dbReference type="InterPro" id="IPR041577">
    <property type="entry name" value="RT_RNaseH_2"/>
</dbReference>
<evidence type="ECO:0000259" key="1">
    <source>
        <dbReference type="Pfam" id="PF17919"/>
    </source>
</evidence>
<dbReference type="AlphaFoldDB" id="A0ABD2ZK76"/>